<sequence length="49" mass="5514">MFGCGVKRADSNGYAAFVKVGGCEKLCKERDGLRQPETQSMERREFVTK</sequence>
<accession>C4GFF0</accession>
<dbReference type="Proteomes" id="UP000003009">
    <property type="component" value="Unassembled WGS sequence"/>
</dbReference>
<evidence type="ECO:0000313" key="2">
    <source>
        <dbReference type="Proteomes" id="UP000003009"/>
    </source>
</evidence>
<name>C4GFF0_9NEIS</name>
<dbReference type="AlphaFoldDB" id="C4GFF0"/>
<gene>
    <name evidence="1" type="ORF">GCWU000324_00866</name>
</gene>
<evidence type="ECO:0000313" key="1">
    <source>
        <dbReference type="EMBL" id="EEP68955.1"/>
    </source>
</evidence>
<organism evidence="1 2">
    <name type="scientific">Kingella oralis ATCC 51147</name>
    <dbReference type="NCBI Taxonomy" id="629741"/>
    <lineage>
        <taxon>Bacteria</taxon>
        <taxon>Pseudomonadati</taxon>
        <taxon>Pseudomonadota</taxon>
        <taxon>Betaproteobacteria</taxon>
        <taxon>Neisseriales</taxon>
        <taxon>Neisseriaceae</taxon>
        <taxon>Kingella</taxon>
    </lineage>
</organism>
<comment type="caution">
    <text evidence="1">The sequence shown here is derived from an EMBL/GenBank/DDBJ whole genome shotgun (WGS) entry which is preliminary data.</text>
</comment>
<protein>
    <submittedName>
        <fullName evidence="1">Uncharacterized protein</fullName>
    </submittedName>
</protein>
<dbReference type="HOGENOM" id="CLU_3136669_0_0_4"/>
<proteinExistence type="predicted"/>
<dbReference type="EMBL" id="ACJW02000002">
    <property type="protein sequence ID" value="EEP68955.1"/>
    <property type="molecule type" value="Genomic_DNA"/>
</dbReference>
<keyword evidence="2" id="KW-1185">Reference proteome</keyword>
<reference evidence="1" key="1">
    <citation type="submission" date="2009-04" db="EMBL/GenBank/DDBJ databases">
        <authorList>
            <person name="Weinstock G."/>
            <person name="Sodergren E."/>
            <person name="Clifton S."/>
            <person name="Fulton L."/>
            <person name="Fulton B."/>
            <person name="Courtney L."/>
            <person name="Fronick C."/>
            <person name="Harrison M."/>
            <person name="Strong C."/>
            <person name="Farmer C."/>
            <person name="Delahaunty K."/>
            <person name="Markovic C."/>
            <person name="Hall O."/>
            <person name="Minx P."/>
            <person name="Tomlinson C."/>
            <person name="Mitreva M."/>
            <person name="Nelson J."/>
            <person name="Hou S."/>
            <person name="Wollam A."/>
            <person name="Pepin K.H."/>
            <person name="Johnson M."/>
            <person name="Bhonagiri V."/>
            <person name="Nash W.E."/>
            <person name="Warren W."/>
            <person name="Chinwalla A."/>
            <person name="Mardis E.R."/>
            <person name="Wilson R.K."/>
        </authorList>
    </citation>
    <scope>NUCLEOTIDE SEQUENCE [LARGE SCALE GENOMIC DNA]</scope>
    <source>
        <strain evidence="1">ATCC 51147</strain>
    </source>
</reference>